<protein>
    <submittedName>
        <fullName evidence="2">Uncharacterized protein</fullName>
    </submittedName>
</protein>
<dbReference type="Gene3D" id="3.30.200.20">
    <property type="entry name" value="Phosphorylase Kinase, domain 1"/>
    <property type="match status" value="1"/>
</dbReference>
<sequence>MGDYFCKRDFRMLSPPLQAPSPLRLAPPPSNVGAKRRPSDDTISPSRRHAISIIIIIVALYDCRPYYMHLCLEILGAERTARGRQIFSFNDTEEVRNVESLQYASLNDFSPSTTRKNKCGFGAVYKGKLAQCKEIAVKRLATGSGQGDLEFGLTPWSLFAGKRETSRA</sequence>
<evidence type="ECO:0000313" key="2">
    <source>
        <dbReference type="EnsemblPlants" id="Kaladp0055s0013.1.v1.1"/>
    </source>
</evidence>
<evidence type="ECO:0000256" key="1">
    <source>
        <dbReference type="SAM" id="MobiDB-lite"/>
    </source>
</evidence>
<keyword evidence="3" id="KW-1185">Reference proteome</keyword>
<dbReference type="Gramene" id="Kaladp0055s0013.1.v1.1">
    <property type="protein sequence ID" value="Kaladp0055s0013.1.v1.1"/>
    <property type="gene ID" value="Kaladp0055s0013.v1.1"/>
</dbReference>
<feature type="region of interest" description="Disordered" evidence="1">
    <location>
        <begin position="16"/>
        <end position="44"/>
    </location>
</feature>
<organism evidence="2 3">
    <name type="scientific">Kalanchoe fedtschenkoi</name>
    <name type="common">Lavender scallops</name>
    <name type="synonym">South American air plant</name>
    <dbReference type="NCBI Taxonomy" id="63787"/>
    <lineage>
        <taxon>Eukaryota</taxon>
        <taxon>Viridiplantae</taxon>
        <taxon>Streptophyta</taxon>
        <taxon>Embryophyta</taxon>
        <taxon>Tracheophyta</taxon>
        <taxon>Spermatophyta</taxon>
        <taxon>Magnoliopsida</taxon>
        <taxon>eudicotyledons</taxon>
        <taxon>Gunneridae</taxon>
        <taxon>Pentapetalae</taxon>
        <taxon>Saxifragales</taxon>
        <taxon>Crassulaceae</taxon>
        <taxon>Kalanchoe</taxon>
    </lineage>
</organism>
<proteinExistence type="predicted"/>
<dbReference type="Proteomes" id="UP000594263">
    <property type="component" value="Unplaced"/>
</dbReference>
<dbReference type="EnsemblPlants" id="Kaladp0055s0013.1.v1.1">
    <property type="protein sequence ID" value="Kaladp0055s0013.1.v1.1"/>
    <property type="gene ID" value="Kaladp0055s0013.v1.1"/>
</dbReference>
<dbReference type="AlphaFoldDB" id="A0A7N0U5X0"/>
<evidence type="ECO:0000313" key="3">
    <source>
        <dbReference type="Proteomes" id="UP000594263"/>
    </source>
</evidence>
<reference evidence="2" key="1">
    <citation type="submission" date="2021-01" db="UniProtKB">
        <authorList>
            <consortium name="EnsemblPlants"/>
        </authorList>
    </citation>
    <scope>IDENTIFICATION</scope>
</reference>
<accession>A0A7N0U5X0</accession>
<name>A0A7N0U5X0_KALFE</name>